<feature type="transmembrane region" description="Helical" evidence="10">
    <location>
        <begin position="356"/>
        <end position="379"/>
    </location>
</feature>
<evidence type="ECO:0000313" key="13">
    <source>
        <dbReference type="Proteomes" id="UP001201812"/>
    </source>
</evidence>
<comment type="subcellular location">
    <subcellularLocation>
        <location evidence="1">Membrane</location>
        <topology evidence="1">Multi-pass membrane protein</topology>
    </subcellularLocation>
</comment>
<feature type="transmembrane region" description="Helical" evidence="10">
    <location>
        <begin position="36"/>
        <end position="56"/>
    </location>
</feature>
<keyword evidence="3 9" id="KW-0812">Transmembrane</keyword>
<dbReference type="InterPro" id="IPR006153">
    <property type="entry name" value="Cation/H_exchanger_TM"/>
</dbReference>
<reference evidence="12" key="1">
    <citation type="submission" date="2022-01" db="EMBL/GenBank/DDBJ databases">
        <title>Genome Sequence Resource for Two Populations of Ditylenchus destructor, the Migratory Endoparasitic Phytonematode.</title>
        <authorList>
            <person name="Zhang H."/>
            <person name="Lin R."/>
            <person name="Xie B."/>
        </authorList>
    </citation>
    <scope>NUCLEOTIDE SEQUENCE</scope>
    <source>
        <strain evidence="12">BazhouSP</strain>
    </source>
</reference>
<keyword evidence="5" id="KW-0915">Sodium</keyword>
<dbReference type="PANTHER" id="PTHR10110:SF125">
    <property type="entry name" value="SODIUM_HYDROGEN EXCHANGER"/>
    <property type="match status" value="1"/>
</dbReference>
<dbReference type="GO" id="GO:0005886">
    <property type="term" value="C:plasma membrane"/>
    <property type="evidence" value="ECO:0007669"/>
    <property type="project" value="TreeGrafter"/>
</dbReference>
<feature type="transmembrane region" description="Helical" evidence="10">
    <location>
        <begin position="137"/>
        <end position="157"/>
    </location>
</feature>
<evidence type="ECO:0000256" key="9">
    <source>
        <dbReference type="RuleBase" id="RU003722"/>
    </source>
</evidence>
<feature type="transmembrane region" description="Helical" evidence="10">
    <location>
        <begin position="323"/>
        <end position="344"/>
    </location>
</feature>
<keyword evidence="7 10" id="KW-0472">Membrane</keyword>
<evidence type="ECO:0000256" key="4">
    <source>
        <dbReference type="ARBA" id="ARBA00022989"/>
    </source>
</evidence>
<dbReference type="NCBIfam" id="TIGR00840">
    <property type="entry name" value="b_cpa1"/>
    <property type="match status" value="1"/>
</dbReference>
<evidence type="ECO:0000313" key="12">
    <source>
        <dbReference type="EMBL" id="KAI1721007.1"/>
    </source>
</evidence>
<keyword evidence="6 9" id="KW-0406">Ion transport</keyword>
<dbReference type="GO" id="GO:0015386">
    <property type="term" value="F:potassium:proton antiporter activity"/>
    <property type="evidence" value="ECO:0007669"/>
    <property type="project" value="TreeGrafter"/>
</dbReference>
<keyword evidence="8 9" id="KW-0739">Sodium transport</keyword>
<dbReference type="GO" id="GO:0051453">
    <property type="term" value="P:regulation of intracellular pH"/>
    <property type="evidence" value="ECO:0007669"/>
    <property type="project" value="TreeGrafter"/>
</dbReference>
<evidence type="ECO:0000256" key="3">
    <source>
        <dbReference type="ARBA" id="ARBA00022692"/>
    </source>
</evidence>
<dbReference type="AlphaFoldDB" id="A0AAD4N917"/>
<evidence type="ECO:0000256" key="8">
    <source>
        <dbReference type="ARBA" id="ARBA00023201"/>
    </source>
</evidence>
<dbReference type="GO" id="GO:0098719">
    <property type="term" value="P:sodium ion import across plasma membrane"/>
    <property type="evidence" value="ECO:0007669"/>
    <property type="project" value="TreeGrafter"/>
</dbReference>
<feature type="transmembrane region" description="Helical" evidence="10">
    <location>
        <begin position="391"/>
        <end position="411"/>
    </location>
</feature>
<comment type="similarity">
    <text evidence="9">Belongs to the monovalent cation:proton antiporter 1 (CPA1) transporter (TC 2.A.36) family.</text>
</comment>
<evidence type="ECO:0000256" key="10">
    <source>
        <dbReference type="SAM" id="Phobius"/>
    </source>
</evidence>
<comment type="caution">
    <text evidence="12">The sequence shown here is derived from an EMBL/GenBank/DDBJ whole genome shotgun (WGS) entry which is preliminary data.</text>
</comment>
<feature type="transmembrane region" description="Helical" evidence="10">
    <location>
        <begin position="207"/>
        <end position="227"/>
    </location>
</feature>
<keyword evidence="2 9" id="KW-0813">Transport</keyword>
<organism evidence="12 13">
    <name type="scientific">Ditylenchus destructor</name>
    <dbReference type="NCBI Taxonomy" id="166010"/>
    <lineage>
        <taxon>Eukaryota</taxon>
        <taxon>Metazoa</taxon>
        <taxon>Ecdysozoa</taxon>
        <taxon>Nematoda</taxon>
        <taxon>Chromadorea</taxon>
        <taxon>Rhabditida</taxon>
        <taxon>Tylenchina</taxon>
        <taxon>Tylenchomorpha</taxon>
        <taxon>Sphaerularioidea</taxon>
        <taxon>Anguinidae</taxon>
        <taxon>Anguininae</taxon>
        <taxon>Ditylenchus</taxon>
    </lineage>
</organism>
<keyword evidence="9" id="KW-0050">Antiport</keyword>
<dbReference type="InterPro" id="IPR018422">
    <property type="entry name" value="Cation/H_exchanger_CPA1"/>
</dbReference>
<evidence type="ECO:0000256" key="6">
    <source>
        <dbReference type="ARBA" id="ARBA00023065"/>
    </source>
</evidence>
<evidence type="ECO:0000256" key="1">
    <source>
        <dbReference type="ARBA" id="ARBA00004141"/>
    </source>
</evidence>
<dbReference type="PANTHER" id="PTHR10110">
    <property type="entry name" value="SODIUM/HYDROGEN EXCHANGER"/>
    <property type="match status" value="1"/>
</dbReference>
<feature type="transmembrane region" description="Helical" evidence="10">
    <location>
        <begin position="71"/>
        <end position="87"/>
    </location>
</feature>
<gene>
    <name evidence="12" type="ORF">DdX_05259</name>
</gene>
<dbReference type="Proteomes" id="UP001201812">
    <property type="component" value="Unassembled WGS sequence"/>
</dbReference>
<evidence type="ECO:0000259" key="11">
    <source>
        <dbReference type="Pfam" id="PF00999"/>
    </source>
</evidence>
<evidence type="ECO:0000256" key="2">
    <source>
        <dbReference type="ARBA" id="ARBA00022448"/>
    </source>
</evidence>
<feature type="domain" description="Cation/H+ exchanger transmembrane" evidence="11">
    <location>
        <begin position="23"/>
        <end position="416"/>
    </location>
</feature>
<keyword evidence="4 10" id="KW-1133">Transmembrane helix</keyword>
<evidence type="ECO:0000256" key="7">
    <source>
        <dbReference type="ARBA" id="ARBA00023136"/>
    </source>
</evidence>
<dbReference type="GO" id="GO:0015385">
    <property type="term" value="F:sodium:proton antiporter activity"/>
    <property type="evidence" value="ECO:0007669"/>
    <property type="project" value="InterPro"/>
</dbReference>
<dbReference type="PRINTS" id="PR01084">
    <property type="entry name" value="NAHEXCHNGR"/>
</dbReference>
<feature type="transmembrane region" description="Helical" evidence="10">
    <location>
        <begin position="99"/>
        <end position="125"/>
    </location>
</feature>
<sequence length="533" mass="59901">MFKFEWHDIETPVLISLWMVFILAVKIVFHASERLIVVFPDSALLIVAGFFVGTIMDQFLPHDIYLDPDLFFLYLLPPIALEAGYFLPNRAFFRNIGTILTYAVIGTLWNIVSIGMVLYTFGSIFGSFSHDIPLIDIMLFSTLISAVDPVAVLSVFTEINVNELLYICVFGESLLNDAVTIVLYHTLTEMGVIGSEHLETKDFIRASGSFVLVVLGGVMIGTLAAAITGLTTKFANTLNVVQPLICLLFPYLAYLLAEMAHYSGILAIVVCGLLMKPYVSNNLSDESRITVIYFLKTIASHSEAMIFIFLGLSTFSKNHIWDFVFTGITVAACLVNRFIGTYALSYLCNRHRLEKIGLVDQFIMAYGGLRGAICYGLAMTLDKNRVPAKDMFVSTTVVVICVTVFIQGTTIKPLVKFLRVKTKEPHKNKTVTDIFISNARDDMMAGIEAIAGIHGKYFWNRRLTEFNRDYVRPFLTTNKTVSRGDEIVEEYEALGHPHYFTFHSNTVQHEIEDENQTMTGQENGYRDEAEHFL</sequence>
<dbReference type="EMBL" id="JAKKPZ010000005">
    <property type="protein sequence ID" value="KAI1721007.1"/>
    <property type="molecule type" value="Genomic_DNA"/>
</dbReference>
<keyword evidence="13" id="KW-1185">Reference proteome</keyword>
<evidence type="ECO:0000256" key="5">
    <source>
        <dbReference type="ARBA" id="ARBA00023053"/>
    </source>
</evidence>
<feature type="transmembrane region" description="Helical" evidence="10">
    <location>
        <begin position="291"/>
        <end position="311"/>
    </location>
</feature>
<dbReference type="InterPro" id="IPR004709">
    <property type="entry name" value="NaH_exchanger"/>
</dbReference>
<accession>A0AAD4N917</accession>
<dbReference type="Gene3D" id="6.10.140.1330">
    <property type="match status" value="1"/>
</dbReference>
<protein>
    <recommendedName>
        <fullName evidence="9">Sodium/hydrogen exchanger</fullName>
    </recommendedName>
</protein>
<name>A0AAD4N917_9BILA</name>
<feature type="transmembrane region" description="Helical" evidence="10">
    <location>
        <begin position="12"/>
        <end position="29"/>
    </location>
</feature>
<dbReference type="Pfam" id="PF00999">
    <property type="entry name" value="Na_H_Exchanger"/>
    <property type="match status" value="1"/>
</dbReference>
<proteinExistence type="inferred from homology"/>